<reference evidence="5 6" key="1">
    <citation type="submission" date="2018-10" db="EMBL/GenBank/DDBJ databases">
        <title>Sinomicrobium pectinilyticum sp. nov., a pectinase-producing bacterium isolated from alkaline and saline soil, and emended description of the genus Sinomicrobium.</title>
        <authorList>
            <person name="Cheng B."/>
            <person name="Li C."/>
            <person name="Lai Q."/>
            <person name="Du M."/>
            <person name="Shao Z."/>
            <person name="Xu P."/>
            <person name="Yang C."/>
        </authorList>
    </citation>
    <scope>NUCLEOTIDE SEQUENCE [LARGE SCALE GENOMIC DNA]</scope>
    <source>
        <strain evidence="5 6">5DNS001</strain>
    </source>
</reference>
<evidence type="ECO:0000313" key="5">
    <source>
        <dbReference type="EMBL" id="RNL77369.1"/>
    </source>
</evidence>
<feature type="repeat" description="TPR" evidence="3">
    <location>
        <begin position="158"/>
        <end position="191"/>
    </location>
</feature>
<sequence>MSIKRLKQLFLLILGFLVSTLTAGAQSPALHVADSLYALGNYTGAITVYAKEPSAKSSLQIARAYNAIGNYDKAELQYKNLLEEHPDMLLARNELGKLYLRTKQFEKAKTEFGELTEKDAENADNFYQLGKSCQGIVPEMENALPNFKKAFRRDETHLKSIYEIGKYYLKHREKDSVLKYVDKGLEFYPNSVELINLKALVLFNHGNHREAVPWFERLTELGEEKAYIYERLGDCYVRKIEYEKAIMAYESALKLDGVNPNPKTLLSLSKSYLKLKDYTKADAFAKEAIAVQQVTFEDEYEVLANIALEQKDVKTGLGYLKQAYEEDPSSTHLNYRICLVADNYYADPEVKLKYYEDFLNKIGNSGSGMDGIYRDYVTKRISAIKKEIHMNADGE</sequence>
<keyword evidence="1" id="KW-0677">Repeat</keyword>
<dbReference type="Pfam" id="PF13432">
    <property type="entry name" value="TPR_16"/>
    <property type="match status" value="1"/>
</dbReference>
<dbReference type="PROSITE" id="PS50005">
    <property type="entry name" value="TPR"/>
    <property type="match status" value="3"/>
</dbReference>
<dbReference type="Proteomes" id="UP000267469">
    <property type="component" value="Unassembled WGS sequence"/>
</dbReference>
<keyword evidence="6" id="KW-1185">Reference proteome</keyword>
<dbReference type="AlphaFoldDB" id="A0A3N0DNZ9"/>
<comment type="caution">
    <text evidence="5">The sequence shown here is derived from an EMBL/GenBank/DDBJ whole genome shotgun (WGS) entry which is preliminary data.</text>
</comment>
<evidence type="ECO:0000256" key="2">
    <source>
        <dbReference type="ARBA" id="ARBA00022803"/>
    </source>
</evidence>
<gene>
    <name evidence="5" type="ORF">ED312_21110</name>
</gene>
<accession>A0A3N0DNZ9</accession>
<evidence type="ECO:0000256" key="4">
    <source>
        <dbReference type="SAM" id="SignalP"/>
    </source>
</evidence>
<dbReference type="SMART" id="SM00028">
    <property type="entry name" value="TPR"/>
    <property type="match status" value="7"/>
</dbReference>
<protein>
    <submittedName>
        <fullName evidence="5">Uncharacterized protein</fullName>
    </submittedName>
</protein>
<organism evidence="5 6">
    <name type="scientific">Sinomicrobium pectinilyticum</name>
    <dbReference type="NCBI Taxonomy" id="1084421"/>
    <lineage>
        <taxon>Bacteria</taxon>
        <taxon>Pseudomonadati</taxon>
        <taxon>Bacteroidota</taxon>
        <taxon>Flavobacteriia</taxon>
        <taxon>Flavobacteriales</taxon>
        <taxon>Flavobacteriaceae</taxon>
        <taxon>Sinomicrobium</taxon>
    </lineage>
</organism>
<dbReference type="PANTHER" id="PTHR44186">
    <property type="match status" value="1"/>
</dbReference>
<name>A0A3N0DNZ9_SINP1</name>
<dbReference type="Pfam" id="PF13181">
    <property type="entry name" value="TPR_8"/>
    <property type="match status" value="1"/>
</dbReference>
<feature type="repeat" description="TPR" evidence="3">
    <location>
        <begin position="55"/>
        <end position="88"/>
    </location>
</feature>
<evidence type="ECO:0000256" key="1">
    <source>
        <dbReference type="ARBA" id="ARBA00022737"/>
    </source>
</evidence>
<dbReference type="EMBL" id="RJTM01000162">
    <property type="protein sequence ID" value="RNL77369.1"/>
    <property type="molecule type" value="Genomic_DNA"/>
</dbReference>
<dbReference type="InterPro" id="IPR011990">
    <property type="entry name" value="TPR-like_helical_dom_sf"/>
</dbReference>
<dbReference type="Gene3D" id="1.25.40.10">
    <property type="entry name" value="Tetratricopeptide repeat domain"/>
    <property type="match status" value="1"/>
</dbReference>
<feature type="signal peptide" evidence="4">
    <location>
        <begin position="1"/>
        <end position="25"/>
    </location>
</feature>
<keyword evidence="4" id="KW-0732">Signal</keyword>
<dbReference type="OrthoDB" id="9810596at2"/>
<proteinExistence type="predicted"/>
<evidence type="ECO:0000313" key="6">
    <source>
        <dbReference type="Proteomes" id="UP000267469"/>
    </source>
</evidence>
<keyword evidence="2 3" id="KW-0802">TPR repeat</keyword>
<feature type="repeat" description="TPR" evidence="3">
    <location>
        <begin position="226"/>
        <end position="259"/>
    </location>
</feature>
<dbReference type="SUPFAM" id="SSF81901">
    <property type="entry name" value="HCP-like"/>
    <property type="match status" value="1"/>
</dbReference>
<dbReference type="InterPro" id="IPR019734">
    <property type="entry name" value="TPR_rpt"/>
</dbReference>
<evidence type="ECO:0000256" key="3">
    <source>
        <dbReference type="PROSITE-ProRule" id="PRU00339"/>
    </source>
</evidence>
<dbReference type="Pfam" id="PF14559">
    <property type="entry name" value="TPR_19"/>
    <property type="match status" value="1"/>
</dbReference>
<dbReference type="PANTHER" id="PTHR44186:SF1">
    <property type="entry name" value="BARDET-BIEDL SYNDROME 4 PROTEIN"/>
    <property type="match status" value="1"/>
</dbReference>
<feature type="chain" id="PRO_5017983178" evidence="4">
    <location>
        <begin position="26"/>
        <end position="395"/>
    </location>
</feature>